<protein>
    <submittedName>
        <fullName evidence="1">DUF4391 domain-containing protein</fullName>
    </submittedName>
</protein>
<organism evidence="1 2">
    <name type="scientific">Neptunomonas phycophila</name>
    <dbReference type="NCBI Taxonomy" id="1572645"/>
    <lineage>
        <taxon>Bacteria</taxon>
        <taxon>Pseudomonadati</taxon>
        <taxon>Pseudomonadota</taxon>
        <taxon>Gammaproteobacteria</taxon>
        <taxon>Oceanospirillales</taxon>
        <taxon>Oceanospirillaceae</taxon>
        <taxon>Neptunomonas</taxon>
    </lineage>
</organism>
<dbReference type="Pfam" id="PF14335">
    <property type="entry name" value="DUF4391"/>
    <property type="match status" value="1"/>
</dbReference>
<name>A0ABT9EY36_9GAMM</name>
<keyword evidence="2" id="KW-1185">Reference proteome</keyword>
<accession>A0ABT9EY36</accession>
<dbReference type="EMBL" id="JAUYVO010000012">
    <property type="protein sequence ID" value="MDP2523954.1"/>
    <property type="molecule type" value="Genomic_DNA"/>
</dbReference>
<reference evidence="1" key="1">
    <citation type="submission" date="2023-07" db="EMBL/GenBank/DDBJ databases">
        <title>Genome content predicts the carbon catabolic preferences of heterotrophic bacteria.</title>
        <authorList>
            <person name="Gralka M."/>
        </authorList>
    </citation>
    <scope>NUCLEOTIDE SEQUENCE</scope>
    <source>
        <strain evidence="1">5G01</strain>
    </source>
</reference>
<proteinExistence type="predicted"/>
<dbReference type="InterPro" id="IPR025503">
    <property type="entry name" value="DUF4391"/>
</dbReference>
<evidence type="ECO:0000313" key="1">
    <source>
        <dbReference type="EMBL" id="MDP2523954.1"/>
    </source>
</evidence>
<gene>
    <name evidence="1" type="ORF">Q8W30_15385</name>
</gene>
<dbReference type="RefSeq" id="WP_305451102.1">
    <property type="nucleotide sequence ID" value="NZ_JAUYVO010000012.1"/>
</dbReference>
<sequence length="284" mass="32397">MTTNTTTAALSSRSISFDEFLEMLDVPSSCELNKPIFKKMFSEVTDGKKSILDAADKKALKDNVEKIRWLYTLKPNTINIAPYKDSEREYPEIAILHVELSSAVSNKNIYRRIAHFINRAIPYPLVILFTCEKAGTQNLSLVLADKRINQADKEKWVIEDSIHSYWINLASVSAAEISFFESLKINNLPFTNFFAFYQALIERLVAIKCAEHNGDFSLEKTGQLNEKASSTARLDRLRELERLESQRSEISNKLKKIKQMGKQVELNTQIKKINDEIANIKGSL</sequence>
<comment type="caution">
    <text evidence="1">The sequence shown here is derived from an EMBL/GenBank/DDBJ whole genome shotgun (WGS) entry which is preliminary data.</text>
</comment>
<evidence type="ECO:0000313" key="2">
    <source>
        <dbReference type="Proteomes" id="UP001177341"/>
    </source>
</evidence>
<dbReference type="Proteomes" id="UP001177341">
    <property type="component" value="Unassembled WGS sequence"/>
</dbReference>